<dbReference type="Proteomes" id="UP000030416">
    <property type="component" value="Unassembled WGS sequence"/>
</dbReference>
<dbReference type="PROSITE" id="PS51781">
    <property type="entry name" value="SH3B"/>
    <property type="match status" value="1"/>
</dbReference>
<dbReference type="AlphaFoldDB" id="A0A0A3HMD6"/>
<dbReference type="EMBL" id="JPVN01000048">
    <property type="protein sequence ID" value="KGR73544.1"/>
    <property type="molecule type" value="Genomic_DNA"/>
</dbReference>
<proteinExistence type="predicted"/>
<accession>A0A0A3HMD6</accession>
<reference evidence="3 4" key="1">
    <citation type="submission" date="2014-02" db="EMBL/GenBank/DDBJ databases">
        <title>Draft genome sequence of Lysinibacillus manganicus DSM 26584T.</title>
        <authorList>
            <person name="Zhang F."/>
            <person name="Wang G."/>
            <person name="Zhang L."/>
        </authorList>
    </citation>
    <scope>NUCLEOTIDE SEQUENCE [LARGE SCALE GENOMIC DNA]</scope>
    <source>
        <strain evidence="3 4">DSM 26584</strain>
    </source>
</reference>
<dbReference type="STRING" id="1384049.CD29_19700"/>
<comment type="caution">
    <text evidence="3">The sequence shown here is derived from an EMBL/GenBank/DDBJ whole genome shotgun (WGS) entry which is preliminary data.</text>
</comment>
<feature type="transmembrane region" description="Helical" evidence="1">
    <location>
        <begin position="184"/>
        <end position="201"/>
    </location>
</feature>
<name>A0A0A3HMD6_9BACL</name>
<gene>
    <name evidence="3" type="ORF">CD29_19700</name>
</gene>
<keyword evidence="1" id="KW-0472">Membrane</keyword>
<dbReference type="RefSeq" id="WP_036190484.1">
    <property type="nucleotide sequence ID" value="NZ_AVDA01000048.1"/>
</dbReference>
<keyword evidence="4" id="KW-1185">Reference proteome</keyword>
<dbReference type="InterPro" id="IPR011990">
    <property type="entry name" value="TPR-like_helical_dom_sf"/>
</dbReference>
<evidence type="ECO:0000313" key="4">
    <source>
        <dbReference type="Proteomes" id="UP000030416"/>
    </source>
</evidence>
<organism evidence="3 4">
    <name type="scientific">Ureibacillus manganicus DSM 26584</name>
    <dbReference type="NCBI Taxonomy" id="1384049"/>
    <lineage>
        <taxon>Bacteria</taxon>
        <taxon>Bacillati</taxon>
        <taxon>Bacillota</taxon>
        <taxon>Bacilli</taxon>
        <taxon>Bacillales</taxon>
        <taxon>Caryophanaceae</taxon>
        <taxon>Ureibacillus</taxon>
    </lineage>
</organism>
<evidence type="ECO:0000256" key="1">
    <source>
        <dbReference type="SAM" id="Phobius"/>
    </source>
</evidence>
<evidence type="ECO:0000259" key="2">
    <source>
        <dbReference type="PROSITE" id="PS51781"/>
    </source>
</evidence>
<dbReference type="InterPro" id="IPR003646">
    <property type="entry name" value="SH3-like_bac-type"/>
</dbReference>
<keyword evidence="1" id="KW-0812">Transmembrane</keyword>
<dbReference type="Pfam" id="PF08239">
    <property type="entry name" value="SH3_3"/>
    <property type="match status" value="1"/>
</dbReference>
<sequence length="470" mass="54572">MAFGTPNITSVEQVIDENPDLYIKRAEQAIQEKDIQKALFECDLAIQYSNNKSHYVFEKAKILNHVGQFQACIDLIKNNIYKFHTESNLQKLGQVYIYLYYSNFNRTYNDSFSYNVTNYIKDSYLSNGFNVYIDKYHGAYVGDWKKNKRSGHGVQFSNGTIQYSGRWDKDKPYNLLRIVFRRSFKLAAIILLLVAVYYGYFGELIKSEESETSNLYTNDNNYSQYIVINTDGANVRDLPDLNSNIVSQVSQDQLLLYLEEQKTDSENRLWYKVSDEHGVEGWISSKIVNFIDSNASEYEIEYDNKSEYMNEMNMPEALSNFLVFEQPALQSNATLGKLNGIDAYVGMPYTEAMAKFNVDDSNITYNGGHYIDLKNGYYLGIDNAEYDKYTDSYSVPNPDDIYITSVNYLSNGLSITREEIVDYFNFITNGSLDVEYGWTKGVLIETEFGEYYFYLEFHENNEWFQMGVFN</sequence>
<dbReference type="SUPFAM" id="SSF48452">
    <property type="entry name" value="TPR-like"/>
    <property type="match status" value="1"/>
</dbReference>
<keyword evidence="1" id="KW-1133">Transmembrane helix</keyword>
<protein>
    <recommendedName>
        <fullName evidence="2">SH3b domain-containing protein</fullName>
    </recommendedName>
</protein>
<evidence type="ECO:0000313" key="3">
    <source>
        <dbReference type="EMBL" id="KGR73544.1"/>
    </source>
</evidence>
<dbReference type="OrthoDB" id="2852535at2"/>
<dbReference type="SMART" id="SM00287">
    <property type="entry name" value="SH3b"/>
    <property type="match status" value="1"/>
</dbReference>
<feature type="domain" description="SH3b" evidence="2">
    <location>
        <begin position="222"/>
        <end position="292"/>
    </location>
</feature>
<dbReference type="Gene3D" id="2.30.30.40">
    <property type="entry name" value="SH3 Domains"/>
    <property type="match status" value="1"/>
</dbReference>